<keyword evidence="2" id="KW-1185">Reference proteome</keyword>
<accession>A0A5B7DFF0</accession>
<dbReference type="EMBL" id="VSRR010000846">
    <property type="protein sequence ID" value="MPC20202.1"/>
    <property type="molecule type" value="Genomic_DNA"/>
</dbReference>
<protein>
    <submittedName>
        <fullName evidence="1">Uncharacterized protein</fullName>
    </submittedName>
</protein>
<evidence type="ECO:0000313" key="2">
    <source>
        <dbReference type="Proteomes" id="UP000324222"/>
    </source>
</evidence>
<comment type="caution">
    <text evidence="1">The sequence shown here is derived from an EMBL/GenBank/DDBJ whole genome shotgun (WGS) entry which is preliminary data.</text>
</comment>
<proteinExistence type="predicted"/>
<organism evidence="1 2">
    <name type="scientific">Portunus trituberculatus</name>
    <name type="common">Swimming crab</name>
    <name type="synonym">Neptunus trituberculatus</name>
    <dbReference type="NCBI Taxonomy" id="210409"/>
    <lineage>
        <taxon>Eukaryota</taxon>
        <taxon>Metazoa</taxon>
        <taxon>Ecdysozoa</taxon>
        <taxon>Arthropoda</taxon>
        <taxon>Crustacea</taxon>
        <taxon>Multicrustacea</taxon>
        <taxon>Malacostraca</taxon>
        <taxon>Eumalacostraca</taxon>
        <taxon>Eucarida</taxon>
        <taxon>Decapoda</taxon>
        <taxon>Pleocyemata</taxon>
        <taxon>Brachyura</taxon>
        <taxon>Eubrachyura</taxon>
        <taxon>Portunoidea</taxon>
        <taxon>Portunidae</taxon>
        <taxon>Portuninae</taxon>
        <taxon>Portunus</taxon>
    </lineage>
</organism>
<dbReference type="Proteomes" id="UP000324222">
    <property type="component" value="Unassembled WGS sequence"/>
</dbReference>
<dbReference type="AlphaFoldDB" id="A0A5B7DFF0"/>
<reference evidence="1 2" key="1">
    <citation type="submission" date="2019-05" db="EMBL/GenBank/DDBJ databases">
        <title>Another draft genome of Portunus trituberculatus and its Hox gene families provides insights of decapod evolution.</title>
        <authorList>
            <person name="Jeong J.-H."/>
            <person name="Song I."/>
            <person name="Kim S."/>
            <person name="Choi T."/>
            <person name="Kim D."/>
            <person name="Ryu S."/>
            <person name="Kim W."/>
        </authorList>
    </citation>
    <scope>NUCLEOTIDE SEQUENCE [LARGE SCALE GENOMIC DNA]</scope>
    <source>
        <tissue evidence="1">Muscle</tissue>
    </source>
</reference>
<gene>
    <name evidence="1" type="ORF">E2C01_013136</name>
</gene>
<name>A0A5B7DFF0_PORTR</name>
<sequence>MTRFHIHSVYYLAIFFSFRNLCGDQSSRPLIFGPPLTLPNVKKNRLITPKIHDISLPVLKGLISQSYIFLFPFY</sequence>
<evidence type="ECO:0000313" key="1">
    <source>
        <dbReference type="EMBL" id="MPC20202.1"/>
    </source>
</evidence>